<protein>
    <submittedName>
        <fullName evidence="4">Uncharacterized protein</fullName>
    </submittedName>
</protein>
<evidence type="ECO:0000256" key="2">
    <source>
        <dbReference type="ARBA" id="ARBA00022679"/>
    </source>
</evidence>
<dbReference type="Gene3D" id="3.40.50.150">
    <property type="entry name" value="Vaccinia Virus protein VP39"/>
    <property type="match status" value="1"/>
</dbReference>
<evidence type="ECO:0000256" key="3">
    <source>
        <dbReference type="SAM" id="MobiDB-lite"/>
    </source>
</evidence>
<feature type="region of interest" description="Disordered" evidence="3">
    <location>
        <begin position="1"/>
        <end position="125"/>
    </location>
</feature>
<keyword evidence="1" id="KW-0489">Methyltransferase</keyword>
<dbReference type="NCBIfam" id="TIGR00095">
    <property type="entry name" value="16S rRNA (guanine(966)-N(2))-methyltransferase RsmD"/>
    <property type="match status" value="1"/>
</dbReference>
<proteinExistence type="predicted"/>
<accession>A0A6J4N400</accession>
<keyword evidence="2" id="KW-0808">Transferase</keyword>
<gene>
    <name evidence="4" type="ORF">AVDCRST_MAG74-130</name>
</gene>
<dbReference type="PANTHER" id="PTHR43542:SF1">
    <property type="entry name" value="METHYLTRANSFERASE"/>
    <property type="match status" value="1"/>
</dbReference>
<dbReference type="SUPFAM" id="SSF53335">
    <property type="entry name" value="S-adenosyl-L-methionine-dependent methyltransferases"/>
    <property type="match status" value="1"/>
</dbReference>
<feature type="compositionally biased region" description="Polar residues" evidence="3">
    <location>
        <begin position="1"/>
        <end position="23"/>
    </location>
</feature>
<dbReference type="InterPro" id="IPR029063">
    <property type="entry name" value="SAM-dependent_MTases_sf"/>
</dbReference>
<dbReference type="InterPro" id="IPR002052">
    <property type="entry name" value="DNA_methylase_N6_adenine_CS"/>
</dbReference>
<dbReference type="PANTHER" id="PTHR43542">
    <property type="entry name" value="METHYLTRANSFERASE"/>
    <property type="match status" value="1"/>
</dbReference>
<dbReference type="PROSITE" id="PS00092">
    <property type="entry name" value="N6_MTASE"/>
    <property type="match status" value="1"/>
</dbReference>
<dbReference type="Pfam" id="PF03602">
    <property type="entry name" value="Cons_hypoth95"/>
    <property type="match status" value="1"/>
</dbReference>
<dbReference type="GO" id="GO:0031167">
    <property type="term" value="P:rRNA methylation"/>
    <property type="evidence" value="ECO:0007669"/>
    <property type="project" value="InterPro"/>
</dbReference>
<dbReference type="EMBL" id="CADCUR010000002">
    <property type="protein sequence ID" value="CAA9375861.1"/>
    <property type="molecule type" value="Genomic_DNA"/>
</dbReference>
<dbReference type="InterPro" id="IPR004398">
    <property type="entry name" value="RNA_MeTrfase_RsmD"/>
</dbReference>
<sequence length="321" mass="37752">MENRRPATSNTPRPINRTNNFSRNEGDRPSFGARPYQPRDNRFQPRGGDRFQSRDDRPRNGDARFQSGRDDANQRRDTRFQNNRDERNPRRDEKFQPRDNKFQPRDNKFQPRERFAPKGRAGFKPWEREQPLPRIVSDMQVTDGKHRGKYLQSTTSVKVRPTARRIREVMFRILFRRVRAGRFLDLCAGSGTVGIEAISRGALIGTFVERSAKMCGYIKKNMEACGIKEGHGEIHEIEVVPFLKRMEKRRRVWDVVYFDPPYDSNYDEVLAYFSRGAALRPQGVLVIEHPTEMFFPETFGVMKRWRVVTQGDTALSFYERR</sequence>
<dbReference type="AlphaFoldDB" id="A0A6J4N400"/>
<reference evidence="4" key="1">
    <citation type="submission" date="2020-02" db="EMBL/GenBank/DDBJ databases">
        <authorList>
            <person name="Meier V. D."/>
        </authorList>
    </citation>
    <scope>NUCLEOTIDE SEQUENCE</scope>
    <source>
        <strain evidence="4">AVDCRST_MAG74</strain>
    </source>
</reference>
<dbReference type="GO" id="GO:0003676">
    <property type="term" value="F:nucleic acid binding"/>
    <property type="evidence" value="ECO:0007669"/>
    <property type="project" value="InterPro"/>
</dbReference>
<feature type="compositionally biased region" description="Basic and acidic residues" evidence="3">
    <location>
        <begin position="37"/>
        <end position="116"/>
    </location>
</feature>
<evidence type="ECO:0000313" key="4">
    <source>
        <dbReference type="EMBL" id="CAA9375861.1"/>
    </source>
</evidence>
<name>A0A6J4N400_9BACT</name>
<evidence type="ECO:0000256" key="1">
    <source>
        <dbReference type="ARBA" id="ARBA00022603"/>
    </source>
</evidence>
<organism evidence="4">
    <name type="scientific">uncultured Pyrinomonadaceae bacterium</name>
    <dbReference type="NCBI Taxonomy" id="2283094"/>
    <lineage>
        <taxon>Bacteria</taxon>
        <taxon>Pseudomonadati</taxon>
        <taxon>Acidobacteriota</taxon>
        <taxon>Blastocatellia</taxon>
        <taxon>Blastocatellales</taxon>
        <taxon>Pyrinomonadaceae</taxon>
        <taxon>environmental samples</taxon>
    </lineage>
</organism>
<dbReference type="CDD" id="cd02440">
    <property type="entry name" value="AdoMet_MTases"/>
    <property type="match status" value="1"/>
</dbReference>
<dbReference type="GO" id="GO:0008168">
    <property type="term" value="F:methyltransferase activity"/>
    <property type="evidence" value="ECO:0007669"/>
    <property type="project" value="UniProtKB-KW"/>
</dbReference>